<dbReference type="Proteomes" id="UP001604277">
    <property type="component" value="Unassembled WGS sequence"/>
</dbReference>
<dbReference type="EMBL" id="JBFOLJ010000016">
    <property type="protein sequence ID" value="KAL2469022.1"/>
    <property type="molecule type" value="Genomic_DNA"/>
</dbReference>
<comment type="caution">
    <text evidence="1">The sequence shown here is derived from an EMBL/GenBank/DDBJ whole genome shotgun (WGS) entry which is preliminary data.</text>
</comment>
<name>A0ABD1PYL5_9LAMI</name>
<gene>
    <name evidence="1" type="ORF">Fot_50598</name>
</gene>
<keyword evidence="2" id="KW-1185">Reference proteome</keyword>
<accession>A0ABD1PYL5</accession>
<organism evidence="1 2">
    <name type="scientific">Forsythia ovata</name>
    <dbReference type="NCBI Taxonomy" id="205694"/>
    <lineage>
        <taxon>Eukaryota</taxon>
        <taxon>Viridiplantae</taxon>
        <taxon>Streptophyta</taxon>
        <taxon>Embryophyta</taxon>
        <taxon>Tracheophyta</taxon>
        <taxon>Spermatophyta</taxon>
        <taxon>Magnoliopsida</taxon>
        <taxon>eudicotyledons</taxon>
        <taxon>Gunneridae</taxon>
        <taxon>Pentapetalae</taxon>
        <taxon>asterids</taxon>
        <taxon>lamiids</taxon>
        <taxon>Lamiales</taxon>
        <taxon>Oleaceae</taxon>
        <taxon>Forsythieae</taxon>
        <taxon>Forsythia</taxon>
    </lineage>
</organism>
<proteinExistence type="predicted"/>
<protein>
    <submittedName>
        <fullName evidence="1">Uncharacterized protein</fullName>
    </submittedName>
</protein>
<evidence type="ECO:0000313" key="2">
    <source>
        <dbReference type="Proteomes" id="UP001604277"/>
    </source>
</evidence>
<evidence type="ECO:0000313" key="1">
    <source>
        <dbReference type="EMBL" id="KAL2469022.1"/>
    </source>
</evidence>
<sequence length="103" mass="11906">MMKPSCTVQPCQTVQSWLHNVPAEYQRKRSCTKQTSYKAMRVSTVNIRLIRARLRNCQKPVSPNTLNKAAQEKHPCTSLQHLLVSKHKETKTFTPYTHKIENA</sequence>
<dbReference type="AlphaFoldDB" id="A0ABD1PYL5"/>
<reference evidence="2" key="1">
    <citation type="submission" date="2024-07" db="EMBL/GenBank/DDBJ databases">
        <title>Two chromosome-level genome assemblies of Korean endemic species Abeliophyllum distichum and Forsythia ovata (Oleaceae).</title>
        <authorList>
            <person name="Jang H."/>
        </authorList>
    </citation>
    <scope>NUCLEOTIDE SEQUENCE [LARGE SCALE GENOMIC DNA]</scope>
</reference>